<dbReference type="RefSeq" id="WP_072936479.1">
    <property type="nucleotide sequence ID" value="NZ_FQUG01000013.1"/>
</dbReference>
<evidence type="ECO:0000259" key="2">
    <source>
        <dbReference type="PROSITE" id="PS00662"/>
    </source>
</evidence>
<dbReference type="PANTHER" id="PTHR30486">
    <property type="entry name" value="TWITCHING MOTILITY PROTEIN PILT"/>
    <property type="match status" value="1"/>
</dbReference>
<dbReference type="InterPro" id="IPR006321">
    <property type="entry name" value="PilT/PilU"/>
</dbReference>
<dbReference type="Gene3D" id="3.40.50.300">
    <property type="entry name" value="P-loop containing nucleotide triphosphate hydrolases"/>
    <property type="match status" value="1"/>
</dbReference>
<gene>
    <name evidence="3" type="ORF">SAMN02745190_02384</name>
</gene>
<dbReference type="Proteomes" id="UP000184404">
    <property type="component" value="Unassembled WGS sequence"/>
</dbReference>
<dbReference type="SUPFAM" id="SSF52540">
    <property type="entry name" value="P-loop containing nucleoside triphosphate hydrolases"/>
    <property type="match status" value="1"/>
</dbReference>
<feature type="domain" description="Bacterial type II secretion system protein E" evidence="2">
    <location>
        <begin position="198"/>
        <end position="212"/>
    </location>
</feature>
<dbReference type="InterPro" id="IPR001482">
    <property type="entry name" value="T2SS/T4SS_dom"/>
</dbReference>
<dbReference type="STRING" id="1123243.SAMN02745190_02384"/>
<protein>
    <submittedName>
        <fullName evidence="3">Twitching motility protein PilT</fullName>
    </submittedName>
</protein>
<reference evidence="3 4" key="1">
    <citation type="submission" date="2016-11" db="EMBL/GenBank/DDBJ databases">
        <authorList>
            <person name="Jaros S."/>
            <person name="Januszkiewicz K."/>
            <person name="Wedrychowicz H."/>
        </authorList>
    </citation>
    <scope>NUCLEOTIDE SEQUENCE [LARGE SCALE GENOMIC DNA]</scope>
    <source>
        <strain evidence="3 4">DSM 10502</strain>
    </source>
</reference>
<proteinExistence type="inferred from homology"/>
<dbReference type="NCBIfam" id="TIGR01420">
    <property type="entry name" value="pilT_fam"/>
    <property type="match status" value="1"/>
</dbReference>
<dbReference type="PROSITE" id="PS00662">
    <property type="entry name" value="T2SP_E"/>
    <property type="match status" value="1"/>
</dbReference>
<accession>A0A1M5ANP4</accession>
<dbReference type="AlphaFoldDB" id="A0A1M5ANP4"/>
<keyword evidence="4" id="KW-1185">Reference proteome</keyword>
<sequence>MEDFNIETWEKLCHEAERLEASDLHIAAGQPVFLRVDGELRRLELPFPSAAFLHGLIEKIASEKQLAYLNENRELDFSWTFGERRFRINAFYQQGKPALACRLIPKSIPTLEDIGAPRVFERLLAKRHGLILVCGATGSGKTTTLAAFLNTINRTRSEHILTLEDPVEFVFSSDKSLVQQRSYGEDFFSFAGAVKSSLRENPDILLVGELRDADAVAAALHAAETGVLVLASLHTHTAAEAVIRLEGFFHAAQQDEIRMQLSLVLEAVITQQLLPAKTGGRVAASEVLCATPAVRSLIRSGKVQQLETIMMAGSKEGMQTMGQAIEKLAVQGKLAP</sequence>
<evidence type="ECO:0000313" key="3">
    <source>
        <dbReference type="EMBL" id="SHF31880.1"/>
    </source>
</evidence>
<evidence type="ECO:0000313" key="4">
    <source>
        <dbReference type="Proteomes" id="UP000184404"/>
    </source>
</evidence>
<dbReference type="InterPro" id="IPR050921">
    <property type="entry name" value="T4SS_GSP_E_ATPase"/>
</dbReference>
<dbReference type="Pfam" id="PF00437">
    <property type="entry name" value="T2SSE"/>
    <property type="match status" value="1"/>
</dbReference>
<comment type="similarity">
    <text evidence="1">Belongs to the GSP E family.</text>
</comment>
<dbReference type="GO" id="GO:0005524">
    <property type="term" value="F:ATP binding"/>
    <property type="evidence" value="ECO:0007669"/>
    <property type="project" value="InterPro"/>
</dbReference>
<dbReference type="OrthoDB" id="9808272at2"/>
<organism evidence="3 4">
    <name type="scientific">Schwartzia succinivorans DSM 10502</name>
    <dbReference type="NCBI Taxonomy" id="1123243"/>
    <lineage>
        <taxon>Bacteria</taxon>
        <taxon>Bacillati</taxon>
        <taxon>Bacillota</taxon>
        <taxon>Negativicutes</taxon>
        <taxon>Selenomonadales</taxon>
        <taxon>Selenomonadaceae</taxon>
        <taxon>Schwartzia</taxon>
    </lineage>
</organism>
<dbReference type="EMBL" id="FQUG01000013">
    <property type="protein sequence ID" value="SHF31880.1"/>
    <property type="molecule type" value="Genomic_DNA"/>
</dbReference>
<dbReference type="Gene3D" id="3.30.450.90">
    <property type="match status" value="1"/>
</dbReference>
<evidence type="ECO:0000256" key="1">
    <source>
        <dbReference type="ARBA" id="ARBA00006611"/>
    </source>
</evidence>
<dbReference type="InterPro" id="IPR027417">
    <property type="entry name" value="P-loop_NTPase"/>
</dbReference>
<name>A0A1M5ANP4_9FIRM</name>
<dbReference type="CDD" id="cd01131">
    <property type="entry name" value="PilT"/>
    <property type="match status" value="1"/>
</dbReference>
<dbReference type="GO" id="GO:0016887">
    <property type="term" value="F:ATP hydrolysis activity"/>
    <property type="evidence" value="ECO:0007669"/>
    <property type="project" value="InterPro"/>
</dbReference>